<dbReference type="EMBL" id="CP010827">
    <property type="protein sequence ID" value="AJI77723.1"/>
    <property type="molecule type" value="Genomic_DNA"/>
</dbReference>
<accession>A0A0B6ESF7</accession>
<proteinExistence type="predicted"/>
<reference evidence="2 3" key="1">
    <citation type="journal article" date="2015" name="Genome Announc.">
        <title>Complete Genome Sequence and Annotation of Corynebacterium singulare DSM 44357, Isolated from a Human Semen Specimen.</title>
        <authorList>
            <person name="Merten M."/>
            <person name="Brinkrolf K."/>
            <person name="Albersmeier A."/>
            <person name="Kutter Y."/>
            <person name="Ruckert C."/>
            <person name="Tauch A."/>
        </authorList>
    </citation>
    <scope>NUCLEOTIDE SEQUENCE [LARGE SCALE GENOMIC DNA]</scope>
    <source>
        <strain evidence="2">IBS B52218</strain>
    </source>
</reference>
<dbReference type="STRING" id="161899.CSING_00785"/>
<name>A0A0B6ESF7_9CORY</name>
<organism evidence="2 3">
    <name type="scientific">Corynebacterium singulare</name>
    <dbReference type="NCBI Taxonomy" id="161899"/>
    <lineage>
        <taxon>Bacteria</taxon>
        <taxon>Bacillati</taxon>
        <taxon>Actinomycetota</taxon>
        <taxon>Actinomycetes</taxon>
        <taxon>Mycobacteriales</taxon>
        <taxon>Corynebacteriaceae</taxon>
        <taxon>Corynebacterium</taxon>
    </lineage>
</organism>
<dbReference type="Proteomes" id="UP000031890">
    <property type="component" value="Chromosome"/>
</dbReference>
<dbReference type="KEGG" id="csx:CSING_00785"/>
<feature type="chain" id="PRO_5038424756" description="META domain protein" evidence="1">
    <location>
        <begin position="25"/>
        <end position="158"/>
    </location>
</feature>
<feature type="signal peptide" evidence="1">
    <location>
        <begin position="1"/>
        <end position="24"/>
    </location>
</feature>
<keyword evidence="1" id="KW-0732">Signal</keyword>
<sequence length="158" mass="16929">MLVLMIKAILSAILLFISSLFSSAGSSELAGSSEAWAVNVAKHGVITNAPAGLVEANDEQMEHITAFRWESEASPEDFSLNFQNQTAWLPCNGGNFTLVDGGVELGGVTEMACPRGKIDLPFTVFLSEPAKVMVNRDASATPQRIYLVRGDQAIALTR</sequence>
<dbReference type="AlphaFoldDB" id="A0A0B6ESF7"/>
<gene>
    <name evidence="2" type="ORF">CSING_00785</name>
</gene>
<evidence type="ECO:0000256" key="1">
    <source>
        <dbReference type="SAM" id="SignalP"/>
    </source>
</evidence>
<evidence type="ECO:0000313" key="2">
    <source>
        <dbReference type="EMBL" id="AJI77723.1"/>
    </source>
</evidence>
<evidence type="ECO:0000313" key="3">
    <source>
        <dbReference type="Proteomes" id="UP000031890"/>
    </source>
</evidence>
<protein>
    <recommendedName>
        <fullName evidence="4">META domain protein</fullName>
    </recommendedName>
</protein>
<dbReference type="HOGENOM" id="CLU_1666464_0_0_11"/>
<evidence type="ECO:0008006" key="4">
    <source>
        <dbReference type="Google" id="ProtNLM"/>
    </source>
</evidence>